<dbReference type="Pfam" id="PF19732">
    <property type="entry name" value="SpoIIE_N"/>
    <property type="match status" value="1"/>
</dbReference>
<dbReference type="SUPFAM" id="SSF81606">
    <property type="entry name" value="PP2C-like"/>
    <property type="match status" value="1"/>
</dbReference>
<proteinExistence type="predicted"/>
<feature type="transmembrane region" description="Helical" evidence="2">
    <location>
        <begin position="145"/>
        <end position="165"/>
    </location>
</feature>
<feature type="transmembrane region" description="Helical" evidence="2">
    <location>
        <begin position="69"/>
        <end position="87"/>
    </location>
</feature>
<accession>A0A9D1Z425</accession>
<name>A0A9D1Z425_9FIRM</name>
<dbReference type="GO" id="GO:0016791">
    <property type="term" value="F:phosphatase activity"/>
    <property type="evidence" value="ECO:0007669"/>
    <property type="project" value="TreeGrafter"/>
</dbReference>
<feature type="transmembrane region" description="Helical" evidence="2">
    <location>
        <begin position="275"/>
        <end position="293"/>
    </location>
</feature>
<feature type="transmembrane region" description="Helical" evidence="2">
    <location>
        <begin position="217"/>
        <end position="242"/>
    </location>
</feature>
<dbReference type="Gene3D" id="3.60.40.10">
    <property type="entry name" value="PPM-type phosphatase domain"/>
    <property type="match status" value="1"/>
</dbReference>
<evidence type="ECO:0000313" key="5">
    <source>
        <dbReference type="Proteomes" id="UP000886824"/>
    </source>
</evidence>
<keyword evidence="2" id="KW-1133">Transmembrane helix</keyword>
<keyword evidence="1" id="KW-0378">Hydrolase</keyword>
<feature type="domain" description="PPM-type phosphatase" evidence="3">
    <location>
        <begin position="577"/>
        <end position="785"/>
    </location>
</feature>
<feature type="transmembrane region" description="Helical" evidence="2">
    <location>
        <begin position="186"/>
        <end position="205"/>
    </location>
</feature>
<evidence type="ECO:0000259" key="3">
    <source>
        <dbReference type="SMART" id="SM00331"/>
    </source>
</evidence>
<dbReference type="InterPro" id="IPR045768">
    <property type="entry name" value="SpoIIE_N"/>
</dbReference>
<dbReference type="InterPro" id="IPR001932">
    <property type="entry name" value="PPM-type_phosphatase-like_dom"/>
</dbReference>
<gene>
    <name evidence="4" type="ORF">H9826_03910</name>
</gene>
<dbReference type="PANTHER" id="PTHR43156:SF2">
    <property type="entry name" value="STAGE II SPORULATION PROTEIN E"/>
    <property type="match status" value="1"/>
</dbReference>
<feature type="transmembrane region" description="Helical" evidence="2">
    <location>
        <begin position="93"/>
        <end position="113"/>
    </location>
</feature>
<dbReference type="PANTHER" id="PTHR43156">
    <property type="entry name" value="STAGE II SPORULATION PROTEIN E-RELATED"/>
    <property type="match status" value="1"/>
</dbReference>
<dbReference type="InterPro" id="IPR036457">
    <property type="entry name" value="PPM-type-like_dom_sf"/>
</dbReference>
<dbReference type="Pfam" id="PF07228">
    <property type="entry name" value="SpoIIE"/>
    <property type="match status" value="1"/>
</dbReference>
<protein>
    <submittedName>
        <fullName evidence="4">SpoIIE family protein phosphatase</fullName>
    </submittedName>
</protein>
<reference evidence="4" key="2">
    <citation type="submission" date="2021-04" db="EMBL/GenBank/DDBJ databases">
        <authorList>
            <person name="Gilroy R."/>
        </authorList>
    </citation>
    <scope>NUCLEOTIDE SEQUENCE</scope>
    <source>
        <strain evidence="4">CHK33-7979</strain>
    </source>
</reference>
<reference evidence="4" key="1">
    <citation type="journal article" date="2021" name="PeerJ">
        <title>Extensive microbial diversity within the chicken gut microbiome revealed by metagenomics and culture.</title>
        <authorList>
            <person name="Gilroy R."/>
            <person name="Ravi A."/>
            <person name="Getino M."/>
            <person name="Pursley I."/>
            <person name="Horton D.L."/>
            <person name="Alikhan N.F."/>
            <person name="Baker D."/>
            <person name="Gharbi K."/>
            <person name="Hall N."/>
            <person name="Watson M."/>
            <person name="Adriaenssens E.M."/>
            <person name="Foster-Nyarko E."/>
            <person name="Jarju S."/>
            <person name="Secka A."/>
            <person name="Antonio M."/>
            <person name="Oren A."/>
            <person name="Chaudhuri R.R."/>
            <person name="La Ragione R."/>
            <person name="Hildebrand F."/>
            <person name="Pallen M.J."/>
        </authorList>
    </citation>
    <scope>NUCLEOTIDE SEQUENCE</scope>
    <source>
        <strain evidence="4">CHK33-7979</strain>
    </source>
</reference>
<evidence type="ECO:0000313" key="4">
    <source>
        <dbReference type="EMBL" id="HIY73111.1"/>
    </source>
</evidence>
<comment type="caution">
    <text evidence="4">The sequence shown here is derived from an EMBL/GenBank/DDBJ whole genome shotgun (WGS) entry which is preliminary data.</text>
</comment>
<evidence type="ECO:0000256" key="2">
    <source>
        <dbReference type="SAM" id="Phobius"/>
    </source>
</evidence>
<sequence length="788" mass="83766">MAVKVGWKARAAQAREEMARTGKLVLRAPALVRGAEYLIRFTLSAVLAGAEILNGCAPFGLSMVGCSGSGLGGFAALLGACFGYLAFRGLTEGLRYVAAAILIFSVAFAFFDIKLYRQAWFMPVVTAALSGATGFVYLGEGGWEVATVIFFLTELLLSGACVYFYRTAFSPWLDKREEGELSTRQLASLFILGSTVLISLAQLTLVGDVISAGRVLAALAVMVFSSQGGLGPGAAAGVAAGLSMDLARGGGDWSCTVCYGCAGLVTGAFQGRSRTGCAVAYVLTNAVVVLWAWEGGAQLPLLYEVFTASVLFLLLPEQLLRKVRTRLSRERSPGTADRAAAYVRDRLTQTAEAFRALYESMRGSFRGAAPNDADLSSVFDRAADKVCRRCALRDACWQRDYNTTFAALNDALPAMAERGRGEAGDFPKHFSTRCLHFPQFLTAANEALTAALCRRQYQSRLQENRAAVFRQYGTLSALLGQAASELSEALTPDPVREKRLRRHLTALGLEGDAWVYYDQAGHLRCEVAGPDLSPLRQEPERAALSALLGVPLHAGEAEPPTAAGGEHLVFTQAEPLQAVMGAAARQKGGETVSGDAGGLLRTPEGLLYVMLCDGMGSGPAAGRESKLAVRLLEQFLRAGVQAETALKTLNAALALRSEEEGGFTTVDLLELDLFTGAAALYKYGAAPTYLRRGTSVSRVTGTALPAGLTDGERTTPDVTRLQLEAGDTVVLVSDGVADGREDQWLRDALAAFDGESPKDLARELVAAGTDEAGPRDDRTALVVRLSAR</sequence>
<dbReference type="Proteomes" id="UP000886824">
    <property type="component" value="Unassembled WGS sequence"/>
</dbReference>
<keyword evidence="2" id="KW-0472">Membrane</keyword>
<organism evidence="4 5">
    <name type="scientific">Candidatus Intestinimonas merdavium</name>
    <dbReference type="NCBI Taxonomy" id="2838622"/>
    <lineage>
        <taxon>Bacteria</taxon>
        <taxon>Bacillati</taxon>
        <taxon>Bacillota</taxon>
        <taxon>Clostridia</taxon>
        <taxon>Eubacteriales</taxon>
        <taxon>Intestinimonas</taxon>
    </lineage>
</organism>
<keyword evidence="2" id="KW-0812">Transmembrane</keyword>
<dbReference type="EMBL" id="DXCX01000040">
    <property type="protein sequence ID" value="HIY73111.1"/>
    <property type="molecule type" value="Genomic_DNA"/>
</dbReference>
<feature type="transmembrane region" description="Helical" evidence="2">
    <location>
        <begin position="120"/>
        <end position="139"/>
    </location>
</feature>
<evidence type="ECO:0000256" key="1">
    <source>
        <dbReference type="ARBA" id="ARBA00022801"/>
    </source>
</evidence>
<dbReference type="SMART" id="SM00331">
    <property type="entry name" value="PP2C_SIG"/>
    <property type="match status" value="1"/>
</dbReference>
<dbReference type="AlphaFoldDB" id="A0A9D1Z425"/>
<dbReference type="InterPro" id="IPR052016">
    <property type="entry name" value="Bact_Sigma-Reg"/>
</dbReference>